<comment type="caution">
    <text evidence="4">The sequence shown here is derived from an EMBL/GenBank/DDBJ whole genome shotgun (WGS) entry which is preliminary data.</text>
</comment>
<evidence type="ECO:0000313" key="5">
    <source>
        <dbReference type="EMBL" id="CAL1140675.1"/>
    </source>
</evidence>
<feature type="compositionally biased region" description="Polar residues" evidence="2">
    <location>
        <begin position="1088"/>
        <end position="1101"/>
    </location>
</feature>
<feature type="region of interest" description="Disordered" evidence="2">
    <location>
        <begin position="1129"/>
        <end position="1175"/>
    </location>
</feature>
<evidence type="ECO:0000256" key="2">
    <source>
        <dbReference type="SAM" id="MobiDB-lite"/>
    </source>
</evidence>
<feature type="compositionally biased region" description="Basic and acidic residues" evidence="2">
    <location>
        <begin position="1142"/>
        <end position="1157"/>
    </location>
</feature>
<keyword evidence="1" id="KW-0479">Metal-binding</keyword>
<evidence type="ECO:0000313" key="7">
    <source>
        <dbReference type="Proteomes" id="UP001152797"/>
    </source>
</evidence>
<evidence type="ECO:0000256" key="1">
    <source>
        <dbReference type="PROSITE-ProRule" id="PRU00047"/>
    </source>
</evidence>
<keyword evidence="1" id="KW-0862">Zinc</keyword>
<dbReference type="EMBL" id="CAMXCT010001152">
    <property type="protein sequence ID" value="CAI3987300.1"/>
    <property type="molecule type" value="Genomic_DNA"/>
</dbReference>
<sequence>MSSERMAEAADLQGNRANQGKKTYEAYQMDEHDDNHQAAFMQETDSLEFDEEQIFQLLADQGDEDAVFISDFEDQIVDAIQDHPGLSQCFLSYQEARAKVRERARARGFWPVKGKTKGKGGKKGKQPWTSTSGSSWAPGRRRSLADRIANSTCRACGQPGHWKRECPNRPDVKKNEATNVTEEIHPGTDNVAADIFEVISELPEDAVSWSQEDGSEWKWFLVKQYPETAPAEIQRPPGISTLREWGQLKIPSGKFGGKTFEQAHSDLCYVRQMWNRKAVSAWVRSFQMYCRARSQATSEYAYKMKEQGIEVDLVRLQTQVSRVAASSYSAGPKPIDKPKTPITVTQGKDNAGEWINIEEEVKTTSEHSRAPKRVNSKPKATAMALEPNPTRVQEIRTQIAILERELAREALIPEEEELRRTRLRVQSGNGTQLKGHLGDRISLLQLQHMVIDKGPPENWIVPKSGPNFESLEPEQKSDLRKVHANLGHPHPGKLAKFLSEQGADEAVVKAARPCKVLYLDPAGEYINDQWHDFAQKEGIKLPVAAGERDSNTATHSLAESDTTEGILFRESLRRRECARKAFLTADNNRRIMDEQIKPACKNFVQLEGVPEEEEETSMSSPVRGIPGSAADGSQPEGEIFPSAAPSSVSPCPSILDDSPENPEEGLDFNAPIETPVPEDVEECLVSESPELLEWFFYMLRDSEPFDVVAVSPEWCITINGHFSKHWAEVLAPGEEACESIQFVAGLALRDTEVVVSYGINDCESDLLPLALGEVKDREDTTPMALDNLRYGNFRPTTVVPEARSLPGYGGQVEEWANYKFQVQAIEMKESQMSEGERKKLGGLALRLTERLQGPALQIAKTLGIEELAKPDGVTKLMNALETDLLPLRRQAAVELYQAGSMPGLLSRQNAEPMASYVLRREAWWNQLTELDKEVKCSQAILGEQMLTQSGLTSMEQQLVRSVMSNDLSDLKKLAATLRDQFGAVHDREKRKGKGDHKGRWGWGQRSSYMAESYMAEDENPVVADETLENAEYDEELYDENYEEMPEGPEGTQLEEDLELIYDTVEHETAAFYSRQQAAHQGYSVPASNSLYQSTNNQTPQERQAKVLAAKQRTRCRACGQQGHWQRDWICPKRKGGFKGKGKNKDKGKVQSKGKNDGKSSPSSTRSTSGSPSKPRVVYFSVRDSHQEEPFAGMVHRYEPSGPGNPGLDDVDQRRLEDEVRRLMTLPSERLEQEFQQELYYMPPQGKAAARPPSGSLVPDLMMQMHHPKSPGFYVHQARGSTEETMEFSAGEVPIPETPRGDSGCPHENTTRRGSNAYIDMLTCKDCGLVMHKEKKSPVTKDISMRQIDPQDTAEGNYTYVVSTNDATEDLYVDNARCSVVHI</sequence>
<dbReference type="GO" id="GO:0003676">
    <property type="term" value="F:nucleic acid binding"/>
    <property type="evidence" value="ECO:0007669"/>
    <property type="project" value="InterPro"/>
</dbReference>
<dbReference type="EMBL" id="CAMXCT020001152">
    <property type="protein sequence ID" value="CAL1140675.1"/>
    <property type="molecule type" value="Genomic_DNA"/>
</dbReference>
<feature type="region of interest" description="Disordered" evidence="2">
    <location>
        <begin position="1"/>
        <end position="24"/>
    </location>
</feature>
<dbReference type="SMART" id="SM00343">
    <property type="entry name" value="ZnF_C2HC"/>
    <property type="match status" value="2"/>
</dbReference>
<feature type="region of interest" description="Disordered" evidence="2">
    <location>
        <begin position="111"/>
        <end position="140"/>
    </location>
</feature>
<feature type="compositionally biased region" description="Low complexity" evidence="2">
    <location>
        <begin position="641"/>
        <end position="653"/>
    </location>
</feature>
<feature type="domain" description="CCHC-type" evidence="3">
    <location>
        <begin position="153"/>
        <end position="168"/>
    </location>
</feature>
<dbReference type="SUPFAM" id="SSF57756">
    <property type="entry name" value="Retrovirus zinc finger-like domains"/>
    <property type="match status" value="1"/>
</dbReference>
<accession>A0A9P1C916</accession>
<dbReference type="InterPro" id="IPR036875">
    <property type="entry name" value="Znf_CCHC_sf"/>
</dbReference>
<dbReference type="InterPro" id="IPR001878">
    <property type="entry name" value="Znf_CCHC"/>
</dbReference>
<evidence type="ECO:0000313" key="4">
    <source>
        <dbReference type="EMBL" id="CAI3987300.1"/>
    </source>
</evidence>
<dbReference type="EMBL" id="CAMXCT030001152">
    <property type="protein sequence ID" value="CAL4774612.1"/>
    <property type="molecule type" value="Genomic_DNA"/>
</dbReference>
<protein>
    <submittedName>
        <fullName evidence="6">Integrase catalytic domain-containing protein</fullName>
    </submittedName>
</protein>
<dbReference type="OrthoDB" id="423854at2759"/>
<feature type="region of interest" description="Disordered" evidence="2">
    <location>
        <begin position="361"/>
        <end position="384"/>
    </location>
</feature>
<evidence type="ECO:0000313" key="6">
    <source>
        <dbReference type="EMBL" id="CAL4774612.1"/>
    </source>
</evidence>
<keyword evidence="7" id="KW-1185">Reference proteome</keyword>
<keyword evidence="1" id="KW-0863">Zinc-finger</keyword>
<dbReference type="Gene3D" id="4.10.60.10">
    <property type="entry name" value="Zinc finger, CCHC-type"/>
    <property type="match status" value="1"/>
</dbReference>
<feature type="compositionally biased region" description="Basic residues" evidence="2">
    <location>
        <begin position="1131"/>
        <end position="1141"/>
    </location>
</feature>
<feature type="region of interest" description="Disordered" evidence="2">
    <location>
        <begin position="608"/>
        <end position="673"/>
    </location>
</feature>
<dbReference type="Pfam" id="PF00098">
    <property type="entry name" value="zf-CCHC"/>
    <property type="match status" value="1"/>
</dbReference>
<feature type="compositionally biased region" description="Basic residues" evidence="2">
    <location>
        <begin position="114"/>
        <end position="125"/>
    </location>
</feature>
<reference evidence="4" key="1">
    <citation type="submission" date="2022-10" db="EMBL/GenBank/DDBJ databases">
        <authorList>
            <person name="Chen Y."/>
            <person name="Dougan E. K."/>
            <person name="Chan C."/>
            <person name="Rhodes N."/>
            <person name="Thang M."/>
        </authorList>
    </citation>
    <scope>NUCLEOTIDE SEQUENCE</scope>
</reference>
<proteinExistence type="predicted"/>
<dbReference type="Proteomes" id="UP001152797">
    <property type="component" value="Unassembled WGS sequence"/>
</dbReference>
<feature type="region of interest" description="Disordered" evidence="2">
    <location>
        <begin position="1291"/>
        <end position="1311"/>
    </location>
</feature>
<feature type="compositionally biased region" description="Low complexity" evidence="2">
    <location>
        <begin position="1158"/>
        <end position="1175"/>
    </location>
</feature>
<dbReference type="GO" id="GO:0008270">
    <property type="term" value="F:zinc ion binding"/>
    <property type="evidence" value="ECO:0007669"/>
    <property type="project" value="UniProtKB-KW"/>
</dbReference>
<evidence type="ECO:0000259" key="3">
    <source>
        <dbReference type="PROSITE" id="PS50158"/>
    </source>
</evidence>
<gene>
    <name evidence="4" type="ORF">C1SCF055_LOCUS14584</name>
</gene>
<organism evidence="4">
    <name type="scientific">Cladocopium goreaui</name>
    <dbReference type="NCBI Taxonomy" id="2562237"/>
    <lineage>
        <taxon>Eukaryota</taxon>
        <taxon>Sar</taxon>
        <taxon>Alveolata</taxon>
        <taxon>Dinophyceae</taxon>
        <taxon>Suessiales</taxon>
        <taxon>Symbiodiniaceae</taxon>
        <taxon>Cladocopium</taxon>
    </lineage>
</organism>
<dbReference type="PROSITE" id="PS50158">
    <property type="entry name" value="ZF_CCHC"/>
    <property type="match status" value="1"/>
</dbReference>
<feature type="region of interest" description="Disordered" evidence="2">
    <location>
        <begin position="1088"/>
        <end position="1108"/>
    </location>
</feature>
<reference evidence="5" key="2">
    <citation type="submission" date="2024-04" db="EMBL/GenBank/DDBJ databases">
        <authorList>
            <person name="Chen Y."/>
            <person name="Shah S."/>
            <person name="Dougan E. K."/>
            <person name="Thang M."/>
            <person name="Chan C."/>
        </authorList>
    </citation>
    <scope>NUCLEOTIDE SEQUENCE [LARGE SCALE GENOMIC DNA]</scope>
</reference>
<feature type="compositionally biased region" description="Acidic residues" evidence="2">
    <location>
        <begin position="657"/>
        <end position="666"/>
    </location>
</feature>
<name>A0A9P1C916_9DINO</name>